<accession>A0A0D2PFN7</accession>
<sequence length="266" mass="29532">MSGTGSRENVFATRMALTNTKLRLKGAQTGHSLLAKKRDALTTRFRAILRKVDEAKRKMGRVMQLASFSMAEVTYATGDIAYLVQEQAKQATFRVKAKQENVSGVVLPAFEVDRTVGSDFNLTGLGRGGQQIMKAKEVYAKAIETLVELASLQTAFTILDEVIRATNRRVNAIEHVIMPRLENTIKYIMSELDEMDREEFFRLKKVQGKKKRDTAARDAEKQAQADLESEADIQDGLTLAIKEADPPSEGTAATDLLSGKDEDIIF</sequence>
<keyword evidence="6" id="KW-1185">Reference proteome</keyword>
<evidence type="ECO:0008006" key="7">
    <source>
        <dbReference type="Google" id="ProtNLM"/>
    </source>
</evidence>
<evidence type="ECO:0000256" key="4">
    <source>
        <dbReference type="SAM" id="MobiDB-lite"/>
    </source>
</evidence>
<protein>
    <recommendedName>
        <fullName evidence="7">V-type proton ATPase subunit D</fullName>
    </recommendedName>
</protein>
<dbReference type="Proteomes" id="UP000054270">
    <property type="component" value="Unassembled WGS sequence"/>
</dbReference>
<dbReference type="AlphaFoldDB" id="A0A0D2PFN7"/>
<evidence type="ECO:0000313" key="5">
    <source>
        <dbReference type="EMBL" id="KJA27371.1"/>
    </source>
</evidence>
<dbReference type="OrthoDB" id="7676488at2759"/>
<feature type="region of interest" description="Disordered" evidence="4">
    <location>
        <begin position="212"/>
        <end position="231"/>
    </location>
</feature>
<proteinExistence type="inferred from homology"/>
<dbReference type="GO" id="GO:0046961">
    <property type="term" value="F:proton-transporting ATPase activity, rotational mechanism"/>
    <property type="evidence" value="ECO:0007669"/>
    <property type="project" value="InterPro"/>
</dbReference>
<dbReference type="Gene3D" id="1.10.287.3240">
    <property type="match status" value="1"/>
</dbReference>
<dbReference type="PANTHER" id="PTHR11671">
    <property type="entry name" value="V-TYPE ATP SYNTHASE SUBUNIT D"/>
    <property type="match status" value="1"/>
</dbReference>
<organism evidence="5 6">
    <name type="scientific">Hypholoma sublateritium (strain FD-334 SS-4)</name>
    <dbReference type="NCBI Taxonomy" id="945553"/>
    <lineage>
        <taxon>Eukaryota</taxon>
        <taxon>Fungi</taxon>
        <taxon>Dikarya</taxon>
        <taxon>Basidiomycota</taxon>
        <taxon>Agaricomycotina</taxon>
        <taxon>Agaricomycetes</taxon>
        <taxon>Agaricomycetidae</taxon>
        <taxon>Agaricales</taxon>
        <taxon>Agaricineae</taxon>
        <taxon>Strophariaceae</taxon>
        <taxon>Hypholoma</taxon>
    </lineage>
</organism>
<comment type="similarity">
    <text evidence="1">Belongs to the V-ATPase D subunit family.</text>
</comment>
<dbReference type="HAMAP" id="MF_00271">
    <property type="entry name" value="ATP_synth_D_arch"/>
    <property type="match status" value="1"/>
</dbReference>
<dbReference type="Pfam" id="PF01813">
    <property type="entry name" value="ATP-synt_D"/>
    <property type="match status" value="1"/>
</dbReference>
<dbReference type="OMA" id="REEFFRM"/>
<reference evidence="6" key="1">
    <citation type="submission" date="2014-04" db="EMBL/GenBank/DDBJ databases">
        <title>Evolutionary Origins and Diversification of the Mycorrhizal Mutualists.</title>
        <authorList>
            <consortium name="DOE Joint Genome Institute"/>
            <consortium name="Mycorrhizal Genomics Consortium"/>
            <person name="Kohler A."/>
            <person name="Kuo A."/>
            <person name="Nagy L.G."/>
            <person name="Floudas D."/>
            <person name="Copeland A."/>
            <person name="Barry K.W."/>
            <person name="Cichocki N."/>
            <person name="Veneault-Fourrey C."/>
            <person name="LaButti K."/>
            <person name="Lindquist E.A."/>
            <person name="Lipzen A."/>
            <person name="Lundell T."/>
            <person name="Morin E."/>
            <person name="Murat C."/>
            <person name="Riley R."/>
            <person name="Ohm R."/>
            <person name="Sun H."/>
            <person name="Tunlid A."/>
            <person name="Henrissat B."/>
            <person name="Grigoriev I.V."/>
            <person name="Hibbett D.S."/>
            <person name="Martin F."/>
        </authorList>
    </citation>
    <scope>NUCLEOTIDE SEQUENCE [LARGE SCALE GENOMIC DNA]</scope>
    <source>
        <strain evidence="6">FD-334 SS-4</strain>
    </source>
</reference>
<evidence type="ECO:0000256" key="1">
    <source>
        <dbReference type="ARBA" id="ARBA00005850"/>
    </source>
</evidence>
<gene>
    <name evidence="5" type="ORF">HYPSUDRAFT_83711</name>
</gene>
<dbReference type="NCBIfam" id="TIGR00309">
    <property type="entry name" value="V_ATPase_subD"/>
    <property type="match status" value="1"/>
</dbReference>
<dbReference type="InterPro" id="IPR002699">
    <property type="entry name" value="V_ATPase_D"/>
</dbReference>
<name>A0A0D2PFN7_HYPSF</name>
<evidence type="ECO:0000313" key="6">
    <source>
        <dbReference type="Proteomes" id="UP000054270"/>
    </source>
</evidence>
<dbReference type="STRING" id="945553.A0A0D2PFN7"/>
<feature type="compositionally biased region" description="Basic and acidic residues" evidence="4">
    <location>
        <begin position="213"/>
        <end position="223"/>
    </location>
</feature>
<feature type="region of interest" description="Disordered" evidence="4">
    <location>
        <begin position="242"/>
        <end position="266"/>
    </location>
</feature>
<evidence type="ECO:0000256" key="2">
    <source>
        <dbReference type="ARBA" id="ARBA00022448"/>
    </source>
</evidence>
<keyword evidence="2" id="KW-0813">Transport</keyword>
<dbReference type="EMBL" id="KN817524">
    <property type="protein sequence ID" value="KJA27371.1"/>
    <property type="molecule type" value="Genomic_DNA"/>
</dbReference>
<keyword evidence="3" id="KW-0406">Ion transport</keyword>
<evidence type="ECO:0000256" key="3">
    <source>
        <dbReference type="ARBA" id="ARBA00023065"/>
    </source>
</evidence>